<gene>
    <name evidence="1" type="ORF">AO370_0650</name>
</gene>
<reference evidence="1 2" key="1">
    <citation type="journal article" date="2016" name="Genome Biol. Evol.">
        <title>Comparative Genomic Analyses of the Moraxella catarrhalis Serosensitive and Seroresistant Lineages Demonstrate Their Independent Evolution.</title>
        <authorList>
            <person name="Earl J.P."/>
            <person name="de Vries S.P."/>
            <person name="Ahmed A."/>
            <person name="Powell E."/>
            <person name="Schultz M.P."/>
            <person name="Hermans P.W."/>
            <person name="Hill D.J."/>
            <person name="Zhou Z."/>
            <person name="Constantinidou C.I."/>
            <person name="Hu F.Z."/>
            <person name="Bootsma H.J."/>
            <person name="Ehrlich G.D."/>
        </authorList>
    </citation>
    <scope>NUCLEOTIDE SEQUENCE [LARGE SCALE GENOMIC DNA]</scope>
    <source>
        <strain evidence="1 2">F23</strain>
    </source>
</reference>
<evidence type="ECO:0000313" key="1">
    <source>
        <dbReference type="EMBL" id="OAV26236.1"/>
    </source>
</evidence>
<proteinExistence type="predicted"/>
<comment type="caution">
    <text evidence="1">The sequence shown here is derived from an EMBL/GenBank/DDBJ whole genome shotgun (WGS) entry which is preliminary data.</text>
</comment>
<accession>A0AB36DPI5</accession>
<name>A0AB36DPI5_MORCA</name>
<protein>
    <submittedName>
        <fullName evidence="1">Uncharacterized protein</fullName>
    </submittedName>
</protein>
<organism evidence="1 2">
    <name type="scientific">Moraxella catarrhalis</name>
    <name type="common">Branhamella catarrhalis</name>
    <dbReference type="NCBI Taxonomy" id="480"/>
    <lineage>
        <taxon>Bacteria</taxon>
        <taxon>Pseudomonadati</taxon>
        <taxon>Pseudomonadota</taxon>
        <taxon>Gammaproteobacteria</taxon>
        <taxon>Moraxellales</taxon>
        <taxon>Moraxellaceae</taxon>
        <taxon>Moraxella</taxon>
    </lineage>
</organism>
<dbReference type="AlphaFoldDB" id="A0AB36DPI5"/>
<evidence type="ECO:0000313" key="2">
    <source>
        <dbReference type="Proteomes" id="UP000078295"/>
    </source>
</evidence>
<dbReference type="EMBL" id="LXHQ01000022">
    <property type="protein sequence ID" value="OAV26236.1"/>
    <property type="molecule type" value="Genomic_DNA"/>
</dbReference>
<sequence>MTPAPVDGTSTEALSDSTKIILSFSLTLSPTFTIISATSADSTPKSGALISIIFSYKLGSYQ</sequence>
<dbReference type="Proteomes" id="UP000078295">
    <property type="component" value="Unassembled WGS sequence"/>
</dbReference>